<name>A0ABY4Y878_9GAMM</name>
<dbReference type="InterPro" id="IPR036770">
    <property type="entry name" value="Ankyrin_rpt-contain_sf"/>
</dbReference>
<protein>
    <submittedName>
        <fullName evidence="1">DUF5630 domain-containing protein</fullName>
    </submittedName>
</protein>
<dbReference type="EMBL" id="CP071527">
    <property type="protein sequence ID" value="USQ13583.1"/>
    <property type="molecule type" value="Genomic_DNA"/>
</dbReference>
<evidence type="ECO:0000313" key="2">
    <source>
        <dbReference type="Proteomes" id="UP001057474"/>
    </source>
</evidence>
<dbReference type="RefSeq" id="WP_252579877.1">
    <property type="nucleotide sequence ID" value="NZ_CP071527.1"/>
</dbReference>
<gene>
    <name evidence="1" type="ORF">J2N86_13000</name>
</gene>
<proteinExistence type="predicted"/>
<sequence length="420" mass="47759">MNNVEMKASKLDVLLRNASSGNNKSEEEKLIDYLNSFTLIDLINLLAENEHLYTELKHPRYAPYWDKELTNLPIATDNSSFAFKKQKNVASLDFLMGYILAIQLAGEELVPSYEQFFELATTYHSLYALHLGIQFLLRSLQEAPNIAAEDLTHYEELVLNEIRHHGTPGYLLASSFSFHLMGLKINGAREIDDVAERYDILYLKDGDLYKTYFYAVIARLLEPCSENEKHNAYLGDSFANYYPVGVDSIEQIEKWLLQRYPTKFTTKVQHDLNALALEAIHDLQNYLDQRQVERAFIRSPESPGRNQYGETPILIAARLGNFNEMVALAGVHGVERLKDTDNHGNTAWHFAVLTQNIVLQAYLKQNVPELLSISNKYGYVAPDSSLAKHYKFFQPAAAVNEEIFASGVEAERIGEGTYLS</sequence>
<dbReference type="Proteomes" id="UP001057474">
    <property type="component" value="Chromosome"/>
</dbReference>
<dbReference type="InterPro" id="IPR040808">
    <property type="entry name" value="DUF5630"/>
</dbReference>
<dbReference type="SUPFAM" id="SSF48403">
    <property type="entry name" value="Ankyrin repeat"/>
    <property type="match status" value="1"/>
</dbReference>
<dbReference type="Gene3D" id="1.25.40.20">
    <property type="entry name" value="Ankyrin repeat-containing domain"/>
    <property type="match status" value="1"/>
</dbReference>
<reference evidence="1" key="1">
    <citation type="submission" date="2021-03" db="EMBL/GenBank/DDBJ databases">
        <title>Legionella lytica PCM 2298.</title>
        <authorList>
            <person name="Koper P."/>
        </authorList>
    </citation>
    <scope>NUCLEOTIDE SEQUENCE</scope>
    <source>
        <strain evidence="1">PCM 2298</strain>
    </source>
</reference>
<accession>A0ABY4Y878</accession>
<keyword evidence="2" id="KW-1185">Reference proteome</keyword>
<organism evidence="1 2">
    <name type="scientific">Legionella lytica</name>
    <dbReference type="NCBI Taxonomy" id="96232"/>
    <lineage>
        <taxon>Bacteria</taxon>
        <taxon>Pseudomonadati</taxon>
        <taxon>Pseudomonadota</taxon>
        <taxon>Gammaproteobacteria</taxon>
        <taxon>Legionellales</taxon>
        <taxon>Legionellaceae</taxon>
        <taxon>Legionella</taxon>
    </lineage>
</organism>
<dbReference type="Pfam" id="PF18632">
    <property type="entry name" value="DUF5630"/>
    <property type="match status" value="1"/>
</dbReference>
<evidence type="ECO:0000313" key="1">
    <source>
        <dbReference type="EMBL" id="USQ13583.1"/>
    </source>
</evidence>